<dbReference type="SUPFAM" id="SSF53474">
    <property type="entry name" value="alpha/beta-Hydrolases"/>
    <property type="match status" value="1"/>
</dbReference>
<feature type="active site" description="Charge relay system" evidence="1">
    <location>
        <position position="614"/>
    </location>
</feature>
<feature type="active site" description="Charge relay system" evidence="1">
    <location>
        <position position="643"/>
    </location>
</feature>
<reference evidence="4 5" key="1">
    <citation type="submission" date="2019-08" db="EMBL/GenBank/DDBJ databases">
        <title>In-depth cultivation of the pig gut microbiome towards novel bacterial diversity and tailored functional studies.</title>
        <authorList>
            <person name="Wylensek D."/>
            <person name="Hitch T.C.A."/>
            <person name="Clavel T."/>
        </authorList>
    </citation>
    <scope>NUCLEOTIDE SEQUENCE [LARGE SCALE GENOMIC DNA]</scope>
    <source>
        <strain evidence="4 5">BBE-744-WT-12</strain>
    </source>
</reference>
<feature type="binding site" evidence="2">
    <location>
        <position position="447"/>
    </location>
    <ligand>
        <name>substrate</name>
    </ligand>
</feature>
<dbReference type="PANTHER" id="PTHR40111">
    <property type="entry name" value="CEPHALOSPORIN-C DEACETYLASE"/>
    <property type="match status" value="1"/>
</dbReference>
<dbReference type="GO" id="GO:0005976">
    <property type="term" value="P:polysaccharide metabolic process"/>
    <property type="evidence" value="ECO:0007669"/>
    <property type="project" value="TreeGrafter"/>
</dbReference>
<evidence type="ECO:0000256" key="1">
    <source>
        <dbReference type="PIRSR" id="PIRSR639069-1"/>
    </source>
</evidence>
<accession>A0A844G2D7</accession>
<proteinExistence type="predicted"/>
<dbReference type="AlphaFoldDB" id="A0A844G2D7"/>
<dbReference type="Proteomes" id="UP000435649">
    <property type="component" value="Unassembled WGS sequence"/>
</dbReference>
<dbReference type="Gene3D" id="3.40.50.1820">
    <property type="entry name" value="alpha/beta hydrolase"/>
    <property type="match status" value="1"/>
</dbReference>
<feature type="domain" description="Acetyl xylan esterase" evidence="3">
    <location>
        <begin position="372"/>
        <end position="571"/>
    </location>
</feature>
<feature type="domain" description="Acetyl xylan esterase" evidence="3">
    <location>
        <begin position="587"/>
        <end position="647"/>
    </location>
</feature>
<keyword evidence="5" id="KW-1185">Reference proteome</keyword>
<dbReference type="GO" id="GO:0052689">
    <property type="term" value="F:carboxylic ester hydrolase activity"/>
    <property type="evidence" value="ECO:0007669"/>
    <property type="project" value="TreeGrafter"/>
</dbReference>
<sequence>MDKGYIGETRRDSMKLLYGMTALAVLGGATLQAEVPELLELVPEAKGYELIAKLNPTRWGADGYQVDRTEALDGKLKRVGYLLKLTDRSGKMSWVFTAMDPFAETLAAVAVPSPGGSISQTYVNNLEVSSNVEGVKTGRFDRGNVEFWGNDYGAGNAKQIPGASDSQYDFGDSVSGGGTYGSMQVHNFQEKQTVFAFNHLGQNQNCDLGIGSSPQGHPDWTFTASGKNYSDAELYVVGQFDDLKIREVITLNPARTRVTGVTDKDPLSYAPGEEMTFTITADLMGQQPTVPYFLAWSRTGDDGKSDRGKVEVSGEPLVIKTSIDKPGFVRIIARLVDRNGAPLRAKNMWGGSMDISFEGGAGVQPEKLVAGAEEPKDFDAFWQKQKERLAAVPMKFKMEKQPTSTPEVDVYEVTVDCAGPRPVTGYLTIPAGAEAKSLPAQANYQGYGVSRQTPPSGGSKDRIVFHVNAHGFKLNQPKEYYDNFTNEIKSNGQIYAFDPKQNSNPETAYFNGMAMRVMRSLEFLKSLPQWDGKNLTAAGGSQGGLQTVWAAGLDPDVTLAKPDIPWCSDMKGDSKGRIRGWFPPYVDALGYYDTINHAKRIKCPVEITRAGLGDYTCPPSGVAILYNNIKSPKKIRWFQGSTHGYVPPNPQIIEQTGR</sequence>
<evidence type="ECO:0000313" key="5">
    <source>
        <dbReference type="Proteomes" id="UP000435649"/>
    </source>
</evidence>
<evidence type="ECO:0000313" key="4">
    <source>
        <dbReference type="EMBL" id="MST97114.1"/>
    </source>
</evidence>
<feature type="active site" description="Nucleophile" evidence="1">
    <location>
        <position position="541"/>
    </location>
</feature>
<gene>
    <name evidence="4" type="ORF">FYJ85_08665</name>
</gene>
<protein>
    <submittedName>
        <fullName evidence="4">Acetylxylan esterase</fullName>
    </submittedName>
</protein>
<name>A0A844G2D7_9BACT</name>
<organism evidence="4 5">
    <name type="scientific">Victivallis lenta</name>
    <dbReference type="NCBI Taxonomy" id="2606640"/>
    <lineage>
        <taxon>Bacteria</taxon>
        <taxon>Pseudomonadati</taxon>
        <taxon>Lentisphaerota</taxon>
        <taxon>Lentisphaeria</taxon>
        <taxon>Victivallales</taxon>
        <taxon>Victivallaceae</taxon>
        <taxon>Victivallis</taxon>
    </lineage>
</organism>
<dbReference type="Pfam" id="PF05448">
    <property type="entry name" value="AXE1"/>
    <property type="match status" value="2"/>
</dbReference>
<evidence type="ECO:0000259" key="3">
    <source>
        <dbReference type="Pfam" id="PF05448"/>
    </source>
</evidence>
<dbReference type="InterPro" id="IPR008391">
    <property type="entry name" value="AXE1_dom"/>
</dbReference>
<comment type="caution">
    <text evidence="4">The sequence shown here is derived from an EMBL/GenBank/DDBJ whole genome shotgun (WGS) entry which is preliminary data.</text>
</comment>
<dbReference type="InterPro" id="IPR039069">
    <property type="entry name" value="CE7"/>
</dbReference>
<dbReference type="InterPro" id="IPR029058">
    <property type="entry name" value="AB_hydrolase_fold"/>
</dbReference>
<dbReference type="EMBL" id="VUNS01000007">
    <property type="protein sequence ID" value="MST97114.1"/>
    <property type="molecule type" value="Genomic_DNA"/>
</dbReference>
<evidence type="ECO:0000256" key="2">
    <source>
        <dbReference type="PIRSR" id="PIRSR639069-2"/>
    </source>
</evidence>
<dbReference type="PANTHER" id="PTHR40111:SF1">
    <property type="entry name" value="CEPHALOSPORIN-C DEACETYLASE"/>
    <property type="match status" value="1"/>
</dbReference>